<comment type="caution">
    <text evidence="4">The sequence shown here is derived from an EMBL/GenBank/DDBJ whole genome shotgun (WGS) entry which is preliminary data.</text>
</comment>
<evidence type="ECO:0000256" key="2">
    <source>
        <dbReference type="ARBA" id="ARBA00022801"/>
    </source>
</evidence>
<evidence type="ECO:0000256" key="3">
    <source>
        <dbReference type="SAM" id="SignalP"/>
    </source>
</evidence>
<feature type="signal peptide" evidence="3">
    <location>
        <begin position="1"/>
        <end position="24"/>
    </location>
</feature>
<name>A0AAV1V934_9STRA</name>
<evidence type="ECO:0000313" key="5">
    <source>
        <dbReference type="Proteomes" id="UP001162060"/>
    </source>
</evidence>
<feature type="chain" id="PRO_5043886552" evidence="3">
    <location>
        <begin position="25"/>
        <end position="581"/>
    </location>
</feature>
<dbReference type="GO" id="GO:0004531">
    <property type="term" value="F:deoxyribonuclease II activity"/>
    <property type="evidence" value="ECO:0007669"/>
    <property type="project" value="InterPro"/>
</dbReference>
<evidence type="ECO:0000256" key="1">
    <source>
        <dbReference type="ARBA" id="ARBA00007527"/>
    </source>
</evidence>
<evidence type="ECO:0000313" key="4">
    <source>
        <dbReference type="EMBL" id="CAK7943300.1"/>
    </source>
</evidence>
<dbReference type="AlphaFoldDB" id="A0AAV1V934"/>
<keyword evidence="2" id="KW-0378">Hydrolase</keyword>
<proteinExistence type="inferred from homology"/>
<organism evidence="4 5">
    <name type="scientific">Peronospora matthiolae</name>
    <dbReference type="NCBI Taxonomy" id="2874970"/>
    <lineage>
        <taxon>Eukaryota</taxon>
        <taxon>Sar</taxon>
        <taxon>Stramenopiles</taxon>
        <taxon>Oomycota</taxon>
        <taxon>Peronosporomycetes</taxon>
        <taxon>Peronosporales</taxon>
        <taxon>Peronosporaceae</taxon>
        <taxon>Peronospora</taxon>
    </lineage>
</organism>
<gene>
    <name evidence="4" type="ORF">PM001_LOCUS28450</name>
</gene>
<dbReference type="Proteomes" id="UP001162060">
    <property type="component" value="Unassembled WGS sequence"/>
</dbReference>
<accession>A0AAV1V934</accession>
<reference evidence="4" key="1">
    <citation type="submission" date="2024-01" db="EMBL/GenBank/DDBJ databases">
        <authorList>
            <person name="Webb A."/>
        </authorList>
    </citation>
    <scope>NUCLEOTIDE SEQUENCE</scope>
    <source>
        <strain evidence="4">Pm1</strain>
    </source>
</reference>
<protein>
    <submittedName>
        <fullName evidence="4">Uncharacterized protein</fullName>
    </submittedName>
</protein>
<dbReference type="Pfam" id="PF03265">
    <property type="entry name" value="DNase_II"/>
    <property type="match status" value="1"/>
</dbReference>
<dbReference type="InterPro" id="IPR004947">
    <property type="entry name" value="DNase_II"/>
</dbReference>
<dbReference type="EMBL" id="CAKLBY020000297">
    <property type="protein sequence ID" value="CAK7943300.1"/>
    <property type="molecule type" value="Genomic_DNA"/>
</dbReference>
<dbReference type="PANTHER" id="PTHR10858">
    <property type="entry name" value="DEOXYRIBONUCLEASE II"/>
    <property type="match status" value="1"/>
</dbReference>
<dbReference type="PANTHER" id="PTHR10858:SF23">
    <property type="entry name" value="DEOXYRIBONUCLEASE II"/>
    <property type="match status" value="1"/>
</dbReference>
<keyword evidence="3" id="KW-0732">Signal</keyword>
<comment type="similarity">
    <text evidence="1">Belongs to the DNase II family.</text>
</comment>
<sequence length="581" mass="62079">MAAKIVELLQLLQLLQVLLGSVCGTSIRALDGFGRPVAWWAVLKLPSHVKGVEPHAIPTPCDCPVPECGNVPTNGWPALEARATGLCYLYADSQEPTFQYFRDLGFDCLGQGGDDPVSHTLKQREAASRPYWALFNDQLNGIAGAFPAAKDVDLEIGREPQVCGGADVFSAHAKGAVVFQKDGTGGVFLQTSTPNFPDPTRNDSFVRLGCQVDNNVAFAQHLLALSLEERELVELGENLQLARLCSGNFFRNGSSSLHRLLGSANLYEDGVKLGNTSAAAFYHALLDPQLPVQDAMKAEFRLRLSGKAEAEPRETSRVFEPLSEDQGLMDLGEEEEIVVLVKSPRAAVPPWALVAELLDSDVSVASWWDGSYGIPTICGGDVFAHAPSSFCLNDPRTGVKLNADGSAPYNIENLMLATWHLSDGSANLTWQLVGGRVPDGNHAKWGLTTPRSGVVNTSKAYVTFGDLNMEGFPCSKTCSGSQAGRGGSFFSLMQPRLHASLTHSVISGACQCTPSPPVAGATALQGEAAATLDGGVGNGTALPLYETLRMCHRGCVKKVEEHLKATELPTLSANASSFWLK</sequence>